<gene>
    <name evidence="3" type="ORF">PHACADRAFT_251516</name>
</gene>
<dbReference type="EMBL" id="JH930470">
    <property type="protein sequence ID" value="EKM57714.1"/>
    <property type="molecule type" value="Genomic_DNA"/>
</dbReference>
<dbReference type="HOGENOM" id="CLU_044614_3_0_1"/>
<sequence>MSQILPTTAYLLLMVVETLIYGAPVTPWSFVNAESQVCLGMYIVLFILSMYFLVGGGRNRKLRGARANMSTILTIIVNVLLLVIITAHWVIAIVEGFGGFTGQTSSEPEGRLLYFSAVSGNWQAITLLALYLAGTAVADYVMVYRLFAVWQRKWPVVTLPICLYLSVLVNGAMFIYNFHKLTSDEDIFKSSFAPWLASTLTCSAATNVYCSTLLSYKVWSAQRALRRARTTQLRSAVASKILAIIIESASLFTASSIIITTTYFCHSYAAFTCVCIAPPLIGLAYCLVIVRFGIHGAFKTDNPVLSTIELPSLQPSYSI</sequence>
<keyword evidence="4" id="KW-1185">Reference proteome</keyword>
<dbReference type="GeneID" id="18915241"/>
<keyword evidence="2" id="KW-0732">Signal</keyword>
<evidence type="ECO:0000256" key="2">
    <source>
        <dbReference type="SAM" id="SignalP"/>
    </source>
</evidence>
<feature type="transmembrane region" description="Helical" evidence="1">
    <location>
        <begin position="237"/>
        <end position="262"/>
    </location>
</feature>
<feature type="signal peptide" evidence="2">
    <location>
        <begin position="1"/>
        <end position="22"/>
    </location>
</feature>
<accession>K5WF55</accession>
<evidence type="ECO:0000313" key="4">
    <source>
        <dbReference type="Proteomes" id="UP000008370"/>
    </source>
</evidence>
<dbReference type="AlphaFoldDB" id="K5WF55"/>
<name>K5WF55_PHACS</name>
<feature type="transmembrane region" description="Helical" evidence="1">
    <location>
        <begin position="69"/>
        <end position="92"/>
    </location>
</feature>
<evidence type="ECO:0000256" key="1">
    <source>
        <dbReference type="SAM" id="Phobius"/>
    </source>
</evidence>
<keyword evidence="1" id="KW-0812">Transmembrane</keyword>
<dbReference type="InParanoid" id="K5WF55"/>
<organism evidence="3 4">
    <name type="scientific">Phanerochaete carnosa (strain HHB-10118-sp)</name>
    <name type="common">White-rot fungus</name>
    <name type="synonym">Peniophora carnosa</name>
    <dbReference type="NCBI Taxonomy" id="650164"/>
    <lineage>
        <taxon>Eukaryota</taxon>
        <taxon>Fungi</taxon>
        <taxon>Dikarya</taxon>
        <taxon>Basidiomycota</taxon>
        <taxon>Agaricomycotina</taxon>
        <taxon>Agaricomycetes</taxon>
        <taxon>Polyporales</taxon>
        <taxon>Phanerochaetaceae</taxon>
        <taxon>Phanerochaete</taxon>
    </lineage>
</organism>
<feature type="transmembrane region" description="Helical" evidence="1">
    <location>
        <begin position="112"/>
        <end position="133"/>
    </location>
</feature>
<feature type="transmembrane region" description="Helical" evidence="1">
    <location>
        <begin position="268"/>
        <end position="290"/>
    </location>
</feature>
<feature type="transmembrane region" description="Helical" evidence="1">
    <location>
        <begin position="154"/>
        <end position="175"/>
    </location>
</feature>
<dbReference type="STRING" id="650164.K5WF55"/>
<dbReference type="Proteomes" id="UP000008370">
    <property type="component" value="Unassembled WGS sequence"/>
</dbReference>
<dbReference type="RefSeq" id="XP_007393060.1">
    <property type="nucleotide sequence ID" value="XM_007392998.1"/>
</dbReference>
<dbReference type="OrthoDB" id="3250682at2759"/>
<keyword evidence="1" id="KW-0472">Membrane</keyword>
<protein>
    <submittedName>
        <fullName evidence="3">Uncharacterized protein</fullName>
    </submittedName>
</protein>
<feature type="transmembrane region" description="Helical" evidence="1">
    <location>
        <begin position="195"/>
        <end position="216"/>
    </location>
</feature>
<keyword evidence="1" id="KW-1133">Transmembrane helix</keyword>
<feature type="transmembrane region" description="Helical" evidence="1">
    <location>
        <begin position="38"/>
        <end position="57"/>
    </location>
</feature>
<proteinExistence type="predicted"/>
<reference evidence="3 4" key="1">
    <citation type="journal article" date="2012" name="BMC Genomics">
        <title>Comparative genomics of the white-rot fungi, Phanerochaete carnosa and P. chrysosporium, to elucidate the genetic basis of the distinct wood types they colonize.</title>
        <authorList>
            <person name="Suzuki H."/>
            <person name="MacDonald J."/>
            <person name="Syed K."/>
            <person name="Salamov A."/>
            <person name="Hori C."/>
            <person name="Aerts A."/>
            <person name="Henrissat B."/>
            <person name="Wiebenga A."/>
            <person name="vanKuyk P.A."/>
            <person name="Barry K."/>
            <person name="Lindquist E."/>
            <person name="LaButti K."/>
            <person name="Lapidus A."/>
            <person name="Lucas S."/>
            <person name="Coutinho P."/>
            <person name="Gong Y."/>
            <person name="Samejima M."/>
            <person name="Mahadevan R."/>
            <person name="Abou-Zaid M."/>
            <person name="de Vries R.P."/>
            <person name="Igarashi K."/>
            <person name="Yadav J.S."/>
            <person name="Grigoriev I.V."/>
            <person name="Master E.R."/>
        </authorList>
    </citation>
    <scope>NUCLEOTIDE SEQUENCE [LARGE SCALE GENOMIC DNA]</scope>
    <source>
        <strain evidence="3 4">HHB-10118-sp</strain>
    </source>
</reference>
<evidence type="ECO:0000313" key="3">
    <source>
        <dbReference type="EMBL" id="EKM57714.1"/>
    </source>
</evidence>
<dbReference type="KEGG" id="pco:PHACADRAFT_251516"/>
<feature type="chain" id="PRO_5003885550" evidence="2">
    <location>
        <begin position="23"/>
        <end position="319"/>
    </location>
</feature>